<organism evidence="9 10">
    <name type="scientific">Ignelater luminosus</name>
    <name type="common">Cucubano</name>
    <name type="synonym">Pyrophorus luminosus</name>
    <dbReference type="NCBI Taxonomy" id="2038154"/>
    <lineage>
        <taxon>Eukaryota</taxon>
        <taxon>Metazoa</taxon>
        <taxon>Ecdysozoa</taxon>
        <taxon>Arthropoda</taxon>
        <taxon>Hexapoda</taxon>
        <taxon>Insecta</taxon>
        <taxon>Pterygota</taxon>
        <taxon>Neoptera</taxon>
        <taxon>Endopterygota</taxon>
        <taxon>Coleoptera</taxon>
        <taxon>Polyphaga</taxon>
        <taxon>Elateriformia</taxon>
        <taxon>Elateroidea</taxon>
        <taxon>Elateridae</taxon>
        <taxon>Agrypninae</taxon>
        <taxon>Pyrophorini</taxon>
        <taxon>Ignelater</taxon>
    </lineage>
</organism>
<dbReference type="CDD" id="cd20379">
    <property type="entry name" value="Tudor_dTUD-like"/>
    <property type="match status" value="1"/>
</dbReference>
<feature type="compositionally biased region" description="Basic and acidic residues" evidence="6">
    <location>
        <begin position="182"/>
        <end position="196"/>
    </location>
</feature>
<evidence type="ECO:0000256" key="5">
    <source>
        <dbReference type="SAM" id="Coils"/>
    </source>
</evidence>
<evidence type="ECO:0000313" key="10">
    <source>
        <dbReference type="Proteomes" id="UP000801492"/>
    </source>
</evidence>
<dbReference type="EMBL" id="VTPC01004429">
    <property type="protein sequence ID" value="KAF2897167.1"/>
    <property type="molecule type" value="Genomic_DNA"/>
</dbReference>
<dbReference type="PROSITE" id="PS51644">
    <property type="entry name" value="HTH_OST"/>
    <property type="match status" value="1"/>
</dbReference>
<dbReference type="Proteomes" id="UP000801492">
    <property type="component" value="Unassembled WGS sequence"/>
</dbReference>
<accession>A0A8K0D543</accession>
<gene>
    <name evidence="9" type="ORF">ILUMI_09011</name>
</gene>
<dbReference type="GO" id="GO:0007283">
    <property type="term" value="P:spermatogenesis"/>
    <property type="evidence" value="ECO:0007669"/>
    <property type="project" value="UniProtKB-KW"/>
</dbReference>
<keyword evidence="4" id="KW-0221">Differentiation</keyword>
<dbReference type="InterPro" id="IPR002999">
    <property type="entry name" value="Tudor"/>
</dbReference>
<dbReference type="AlphaFoldDB" id="A0A8K0D543"/>
<name>A0A8K0D543_IGNLU</name>
<evidence type="ECO:0000256" key="4">
    <source>
        <dbReference type="ARBA" id="ARBA00022871"/>
    </source>
</evidence>
<dbReference type="InterPro" id="IPR041966">
    <property type="entry name" value="LOTUS-like"/>
</dbReference>
<comment type="caution">
    <text evidence="9">The sequence shown here is derived from an EMBL/GenBank/DDBJ whole genome shotgun (WGS) entry which is preliminary data.</text>
</comment>
<dbReference type="InterPro" id="IPR025605">
    <property type="entry name" value="OST-HTH/LOTUS_dom"/>
</dbReference>
<evidence type="ECO:0000256" key="2">
    <source>
        <dbReference type="ARBA" id="ARBA00022490"/>
    </source>
</evidence>
<dbReference type="GO" id="GO:0030154">
    <property type="term" value="P:cell differentiation"/>
    <property type="evidence" value="ECO:0007669"/>
    <property type="project" value="UniProtKB-ARBA"/>
</dbReference>
<keyword evidence="2" id="KW-0963">Cytoplasm</keyword>
<dbReference type="OrthoDB" id="10034606at2759"/>
<proteinExistence type="predicted"/>
<evidence type="ECO:0008006" key="11">
    <source>
        <dbReference type="Google" id="ProtNLM"/>
    </source>
</evidence>
<dbReference type="PANTHER" id="PTHR22948:SF76">
    <property type="entry name" value="FI20010P1-RELATED"/>
    <property type="match status" value="1"/>
</dbReference>
<feature type="region of interest" description="Disordered" evidence="6">
    <location>
        <begin position="81"/>
        <end position="136"/>
    </location>
</feature>
<feature type="region of interest" description="Disordered" evidence="6">
    <location>
        <begin position="170"/>
        <end position="205"/>
    </location>
</feature>
<evidence type="ECO:0000259" key="8">
    <source>
        <dbReference type="PROSITE" id="PS51644"/>
    </source>
</evidence>
<keyword evidence="10" id="KW-1185">Reference proteome</keyword>
<dbReference type="GO" id="GO:0005737">
    <property type="term" value="C:cytoplasm"/>
    <property type="evidence" value="ECO:0007669"/>
    <property type="project" value="UniProtKB-SubCell"/>
</dbReference>
<evidence type="ECO:0000256" key="6">
    <source>
        <dbReference type="SAM" id="MobiDB-lite"/>
    </source>
</evidence>
<reference evidence="9" key="1">
    <citation type="submission" date="2019-08" db="EMBL/GenBank/DDBJ databases">
        <title>The genome of the North American firefly Photinus pyralis.</title>
        <authorList>
            <consortium name="Photinus pyralis genome working group"/>
            <person name="Fallon T.R."/>
            <person name="Sander Lower S.E."/>
            <person name="Weng J.-K."/>
        </authorList>
    </citation>
    <scope>NUCLEOTIDE SEQUENCE</scope>
    <source>
        <strain evidence="9">TRF0915ILg1</strain>
        <tissue evidence="9">Whole body</tissue>
    </source>
</reference>
<dbReference type="InterPro" id="IPR035437">
    <property type="entry name" value="SNase_OB-fold_sf"/>
</dbReference>
<evidence type="ECO:0000259" key="7">
    <source>
        <dbReference type="PROSITE" id="PS50304"/>
    </source>
</evidence>
<dbReference type="Pfam" id="PF00567">
    <property type="entry name" value="TUDOR"/>
    <property type="match status" value="3"/>
</dbReference>
<feature type="domain" description="Tudor" evidence="7">
    <location>
        <begin position="732"/>
        <end position="792"/>
    </location>
</feature>
<dbReference type="Gene3D" id="3.30.420.610">
    <property type="entry name" value="LOTUS domain-like"/>
    <property type="match status" value="1"/>
</dbReference>
<feature type="coiled-coil region" evidence="5">
    <location>
        <begin position="703"/>
        <end position="730"/>
    </location>
</feature>
<protein>
    <recommendedName>
        <fullName evidence="11">Tudor domain-containing protein 7</fullName>
    </recommendedName>
</protein>
<keyword evidence="4" id="KW-0744">Spermatogenesis</keyword>
<feature type="compositionally biased region" description="Basic residues" evidence="6">
    <location>
        <begin position="92"/>
        <end position="105"/>
    </location>
</feature>
<keyword evidence="3" id="KW-0677">Repeat</keyword>
<dbReference type="PANTHER" id="PTHR22948">
    <property type="entry name" value="TUDOR DOMAIN CONTAINING PROTEIN"/>
    <property type="match status" value="1"/>
</dbReference>
<dbReference type="SUPFAM" id="SSF63748">
    <property type="entry name" value="Tudor/PWWP/MBT"/>
    <property type="match status" value="2"/>
</dbReference>
<dbReference type="CDD" id="cd09972">
    <property type="entry name" value="LOTUS_TDRD_OSKAR"/>
    <property type="match status" value="1"/>
</dbReference>
<dbReference type="FunFam" id="2.30.30.140:FF:000018">
    <property type="entry name" value="Serine/threonine-protein kinase 31"/>
    <property type="match status" value="1"/>
</dbReference>
<feature type="region of interest" description="Disordered" evidence="6">
    <location>
        <begin position="270"/>
        <end position="297"/>
    </location>
</feature>
<dbReference type="Gene3D" id="2.40.50.90">
    <property type="match status" value="1"/>
</dbReference>
<keyword evidence="5" id="KW-0175">Coiled coil</keyword>
<evidence type="ECO:0000256" key="3">
    <source>
        <dbReference type="ARBA" id="ARBA00022737"/>
    </source>
</evidence>
<dbReference type="PROSITE" id="PS50304">
    <property type="entry name" value="TUDOR"/>
    <property type="match status" value="1"/>
</dbReference>
<comment type="subcellular location">
    <subcellularLocation>
        <location evidence="1">Cytoplasm</location>
    </subcellularLocation>
</comment>
<sequence length="986" mass="111410">MAEKGKDEVIAGIRSCLVSVKGKCDLKQISDDFYMLMGYKIPYSQLGYKSLEQFILSISTLSTTRVGNQLLVDAKPTEKSSHIASLVDKQKATTKKRRPPPRRMTNRNFNSPPAVSRWKPKNVNRNKPYQSSPRPAAVSHNQFVKVPLNSNSKQPLTTAPRLANRLNAIKESPPQAPSVEPSIKREKGLEVEKENDPNSLTKKAKKRITERMADINLNSNNINTNGTNGLTNWNIEAESYATTQTLSPTAIQKLRDESLAAADYQSSVWGWSSSNDESPERDHSRQKPKRSNKSPDINIQYTGDFVVDLQNFVKSYELDEPCFTTKTRVTKIGKMKTTCYISHIKVGSNSYSSYPNEFLDEPSAKQMAAKLALEDLSSKCSKPQPLLISDNKDILERIPPLVQSHFSGVWNTQLEADYADKFNEQLPVNWLEIVDTVPCITVLPLLDKKFVLRFCKPGEKGNNFATPLVSHISIPSNTVKFDDNGLLLAEITCVASAGEIWCRQIYTPESELFMETLVKLEEYYNNYGNNEKVETVEVGGYYVASFENVWSRVRVFEINGNDISCFCIDFGDEWVLQKNNLYRLPRHFAMVAAQAFVCRLAGVEELYEASKSSDYLNSLFGKYVQVQLDTSSEDAGRGSPNDPALPVILYDIEAEIVINEQLISFISMESASPVLSKNSPTEVFVTYALDDGSVYVQVHSVGFEQLNTMLEELEKNLVENKTDLQKVSITPENSKDKLYFAHYDKDGHWYRAKIIDWSPDKKHVQILYVDYGNTSVIKLSDKVLYPLDELSDVISKFPNQAIRVRMALDHIPSNFVEKITSLMPSDQPVLVKLIKDNSDERLVEFFKRSETDNVLFSVNSALSVETEFKNASGDGNNNSGKLQSTKIQRLISLNQFDSTVKNVPSSGFLSCPPLPKVGNYLDVKIPFAVNPYNFFIQPYESHEKLKQVMIALQERYKDSQHSPLHIEDIQPGRIYASKHEDGVWYR</sequence>
<evidence type="ECO:0000256" key="1">
    <source>
        <dbReference type="ARBA" id="ARBA00004496"/>
    </source>
</evidence>
<dbReference type="InterPro" id="IPR050621">
    <property type="entry name" value="Tudor_domain_containing"/>
</dbReference>
<evidence type="ECO:0000313" key="9">
    <source>
        <dbReference type="EMBL" id="KAF2897167.1"/>
    </source>
</evidence>
<dbReference type="SMART" id="SM00333">
    <property type="entry name" value="TUDOR"/>
    <property type="match status" value="2"/>
</dbReference>
<dbReference type="Gene3D" id="2.30.30.140">
    <property type="match status" value="2"/>
</dbReference>
<feature type="domain" description="HTH OST-type" evidence="8">
    <location>
        <begin position="5"/>
        <end position="76"/>
    </location>
</feature>